<evidence type="ECO:0000313" key="2">
    <source>
        <dbReference type="Proteomes" id="UP001320603"/>
    </source>
</evidence>
<dbReference type="Proteomes" id="UP001320603">
    <property type="component" value="Chromosome"/>
</dbReference>
<evidence type="ECO:0000313" key="1">
    <source>
        <dbReference type="EMBL" id="WWV67925.1"/>
    </source>
</evidence>
<keyword evidence="2" id="KW-1185">Reference proteome</keyword>
<dbReference type="RefSeq" id="WP_317259016.1">
    <property type="nucleotide sequence ID" value="NZ_CP146284.1"/>
</dbReference>
<proteinExistence type="predicted"/>
<dbReference type="Gene3D" id="1.20.1440.60">
    <property type="entry name" value="23S rRNA-intervening sequence"/>
    <property type="match status" value="1"/>
</dbReference>
<sequence length="39" mass="4505">MDKSFAFAVRIVRLYKLLCARREFVLSKQLLRCGTSVGE</sequence>
<dbReference type="InterPro" id="IPR036583">
    <property type="entry name" value="23S_rRNA_IVS_sf"/>
</dbReference>
<dbReference type="NCBIfam" id="TIGR02436">
    <property type="entry name" value="four helix bundle protein"/>
    <property type="match status" value="1"/>
</dbReference>
<organism evidence="1 2">
    <name type="scientific">Parabacteroides absconsus</name>
    <dbReference type="NCBI Taxonomy" id="2951805"/>
    <lineage>
        <taxon>Bacteria</taxon>
        <taxon>Pseudomonadati</taxon>
        <taxon>Bacteroidota</taxon>
        <taxon>Bacteroidia</taxon>
        <taxon>Bacteroidales</taxon>
        <taxon>Tannerellaceae</taxon>
        <taxon>Parabacteroides</taxon>
    </lineage>
</organism>
<gene>
    <name evidence="1" type="ORF">NEE14_001715</name>
</gene>
<protein>
    <submittedName>
        <fullName evidence="1">Four helix bundle protein</fullName>
    </submittedName>
</protein>
<accession>A0ABZ2IPH8</accession>
<name>A0ABZ2IPH8_9BACT</name>
<reference evidence="1 2" key="1">
    <citation type="submission" date="2024-02" db="EMBL/GenBank/DDBJ databases">
        <title>Whole genome sequencing of Parabacteroides sp. AD58.</title>
        <authorList>
            <person name="Chaplin A.V."/>
            <person name="Pikina A.P."/>
            <person name="Sokolova S.R."/>
            <person name="Korostin D.O."/>
            <person name="Efimov B.A."/>
        </authorList>
    </citation>
    <scope>NUCLEOTIDE SEQUENCE [LARGE SCALE GENOMIC DNA]</scope>
    <source>
        <strain evidence="1 2">AD58</strain>
    </source>
</reference>
<dbReference type="SUPFAM" id="SSF158446">
    <property type="entry name" value="IVS-encoded protein-like"/>
    <property type="match status" value="1"/>
</dbReference>
<dbReference type="EMBL" id="CP146284">
    <property type="protein sequence ID" value="WWV67925.1"/>
    <property type="molecule type" value="Genomic_DNA"/>
</dbReference>
<dbReference type="InterPro" id="IPR012657">
    <property type="entry name" value="23S_rRNA-intervening_sequence"/>
</dbReference>